<reference evidence="2 3" key="1">
    <citation type="journal article" date="2011" name="J. Bacteriol.">
        <title>Complete genome sequence of Melissococcus plutonius ATCC 35311.</title>
        <authorList>
            <person name="Okumura K."/>
            <person name="Arai R."/>
            <person name="Okura M."/>
            <person name="Kirikae T."/>
            <person name="Takamatsu D."/>
            <person name="Osaki M."/>
            <person name="Miyoshi-Akiyama T."/>
        </authorList>
    </citation>
    <scope>NUCLEOTIDE SEQUENCE [LARGE SCALE GENOMIC DNA]</scope>
    <source>
        <strain evidence="3">ATCC 35311 / CIP 104052 / LMG 20360 / NCIMB 702443</strain>
    </source>
</reference>
<dbReference type="RefSeq" id="WP_013774304.1">
    <property type="nucleotide sequence ID" value="NC_015516.1"/>
</dbReference>
<name>F3YBJ0_MELPT</name>
<dbReference type="OrthoDB" id="7889018at2"/>
<dbReference type="STRING" id="940190.MPTP_1439"/>
<keyword evidence="3" id="KW-1185">Reference proteome</keyword>
<proteinExistence type="predicted"/>
<accession>F3YBJ0</accession>
<dbReference type="InterPro" id="IPR018330">
    <property type="entry name" value="RecT_fam"/>
</dbReference>
<gene>
    <name evidence="2" type="ordered locus">MPTP_1439</name>
</gene>
<organism evidence="2 3">
    <name type="scientific">Melissococcus plutonius (strain ATCC 35311 / DSM 29964 / CIP 104052 / LMG 20360 / NCIMB 702443)</name>
    <dbReference type="NCBI Taxonomy" id="940190"/>
    <lineage>
        <taxon>Bacteria</taxon>
        <taxon>Bacillati</taxon>
        <taxon>Bacillota</taxon>
        <taxon>Bacilli</taxon>
        <taxon>Lactobacillales</taxon>
        <taxon>Enterococcaceae</taxon>
        <taxon>Melissococcus</taxon>
    </lineage>
</organism>
<dbReference type="InterPro" id="IPR010183">
    <property type="entry name" value="Phage_lambda_Bet"/>
</dbReference>
<evidence type="ECO:0000256" key="1">
    <source>
        <dbReference type="SAM" id="MobiDB-lite"/>
    </source>
</evidence>
<dbReference type="Proteomes" id="UP000008456">
    <property type="component" value="Chromosome"/>
</dbReference>
<protein>
    <submittedName>
        <fullName evidence="2">Phage related proteins</fullName>
    </submittedName>
</protein>
<dbReference type="NCBIfam" id="TIGR01913">
    <property type="entry name" value="bet_lambda"/>
    <property type="match status" value="1"/>
</dbReference>
<feature type="region of interest" description="Disordered" evidence="1">
    <location>
        <begin position="198"/>
        <end position="242"/>
    </location>
</feature>
<dbReference type="HOGENOM" id="CLU_073543_1_0_9"/>
<dbReference type="Pfam" id="PF03837">
    <property type="entry name" value="RecT"/>
    <property type="match status" value="1"/>
</dbReference>
<dbReference type="AlphaFoldDB" id="F3YBJ0"/>
<reference key="2">
    <citation type="submission" date="2011-04" db="EMBL/GenBank/DDBJ databases">
        <title>Whole genome sequence of Melissococcus plutonius ATCC 35311.</title>
        <authorList>
            <person name="Okumura K."/>
            <person name="Arai R."/>
            <person name="Osaki M."/>
            <person name="Okura M."/>
            <person name="Kirikae T."/>
            <person name="Takamatsu D."/>
            <person name="Akiyama T."/>
        </authorList>
    </citation>
    <scope>NUCLEOTIDE SEQUENCE</scope>
    <source>
        <strain>ATCC 35311</strain>
    </source>
</reference>
<dbReference type="EMBL" id="AP012200">
    <property type="protein sequence ID" value="BAK21868.1"/>
    <property type="molecule type" value="Genomic_DNA"/>
</dbReference>
<dbReference type="KEGG" id="mps:MPTP_1439"/>
<dbReference type="GO" id="GO:0003677">
    <property type="term" value="F:DNA binding"/>
    <property type="evidence" value="ECO:0007669"/>
    <property type="project" value="InterPro"/>
</dbReference>
<evidence type="ECO:0000313" key="3">
    <source>
        <dbReference type="Proteomes" id="UP000008456"/>
    </source>
</evidence>
<dbReference type="GO" id="GO:0006310">
    <property type="term" value="P:DNA recombination"/>
    <property type="evidence" value="ECO:0007669"/>
    <property type="project" value="InterPro"/>
</dbReference>
<evidence type="ECO:0000313" key="2">
    <source>
        <dbReference type="EMBL" id="BAK21868.1"/>
    </source>
</evidence>
<sequence>MNNEVMEKSVEYEVNGNSVKLTPNMIKQFITKGNADVTDQEAIMFMKLAEQQQLNPFLNEVYLIKFKGKPAQNIVAKEAFMKRAEKHSEYDGLEAGIIVQRGEEIKELPGAVCLPTDNLLGGWARVYRKDRKNPFYVQLDFKEFSKGQATWNQMPKNMIRKTAIVNALREAFPEALGAMYTEDDARLEEVKTAEPIKEKAETTQILENKFKELSENGQTEVGDEQTNESTEPEPTAKQEQLL</sequence>